<dbReference type="InterPro" id="IPR008480">
    <property type="entry name" value="DUF761_pln"/>
</dbReference>
<evidence type="ECO:0000313" key="1">
    <source>
        <dbReference type="EnsemblPlants" id="TraesCS5D02G301500.1.cds1"/>
    </source>
</evidence>
<dbReference type="Gramene" id="TraesSYM5D03G03091050.1">
    <property type="protein sequence ID" value="TraesSYM5D03G03091050.1.CDS1"/>
    <property type="gene ID" value="TraesSYM5D03G03091050"/>
</dbReference>
<dbReference type="Gramene" id="TraesNOR5D03G03180360.1">
    <property type="protein sequence ID" value="TraesNOR5D03G03180360.1.CDS1"/>
    <property type="gene ID" value="TraesNOR5D03G03180360"/>
</dbReference>
<dbReference type="Gramene" id="TraesPARA_EIv1.0_1833400.1">
    <property type="protein sequence ID" value="TraesPARA_EIv1.0_1833400.1.CDS1"/>
    <property type="gene ID" value="TraesPARA_EIv1.0_1833400"/>
</dbReference>
<dbReference type="Gramene" id="TraesJAG5D03G03148400.1">
    <property type="protein sequence ID" value="TraesJAG5D03G03148400.1.CDS1"/>
    <property type="gene ID" value="TraesJAG5D03G03148400"/>
</dbReference>
<dbReference type="Gramene" id="TraesRN5D0100716800.1">
    <property type="protein sequence ID" value="TraesRN5D0100716800.1"/>
    <property type="gene ID" value="TraesRN5D0100716800"/>
</dbReference>
<dbReference type="Gramene" id="TraesMAC5D03G03149870.1">
    <property type="protein sequence ID" value="TraesMAC5D03G03149870.1.CDS1"/>
    <property type="gene ID" value="TraesMAC5D03G03149870"/>
</dbReference>
<reference evidence="1" key="2">
    <citation type="submission" date="2018-10" db="UniProtKB">
        <authorList>
            <consortium name="EnsemblPlants"/>
        </authorList>
    </citation>
    <scope>IDENTIFICATION</scope>
</reference>
<dbReference type="OMA" id="EMANPSH"/>
<proteinExistence type="predicted"/>
<dbReference type="Gramene" id="TraesARI5D03G03104540.1">
    <property type="protein sequence ID" value="TraesARI5D03G03104540.1.CDS1"/>
    <property type="gene ID" value="TraesARI5D03G03104540"/>
</dbReference>
<accession>A0A3B6MW36</accession>
<dbReference type="Gramene" id="TraesLDM5D03G03155650.1">
    <property type="protein sequence ID" value="TraesLDM5D03G03155650.1.CDS1"/>
    <property type="gene ID" value="TraesLDM5D03G03155650"/>
</dbReference>
<sequence length="199" mass="22464">MPSLKQYNSLVFAIDRQLFDHLSATKMKIGKAPALLKKAAAMCKSKTSVYTARLLVLVSLRRRMATVGTISQRIHALTVSNREKDAKVNYHKALMLRKAEKPTYHGGEMANPSHHLVFFDQEVAAGGCPDWTLHPIVSNGDDFSYTDEYGDDRDEPSVMNSMRSNQEAEGLGINVHDDIDLAAEMFIRKFREQMNERFS</sequence>
<dbReference type="Gramene" id="TraesCS5D03G0685400.1">
    <property type="protein sequence ID" value="TraesCS5D03G0685400.1.CDS1"/>
    <property type="gene ID" value="TraesCS5D03G0685400"/>
</dbReference>
<dbReference type="Gramene" id="TraesCAD_scaffold_092998_01G000100.1">
    <property type="protein sequence ID" value="TraesCAD_scaffold_092998_01G000100.1"/>
    <property type="gene ID" value="TraesCAD_scaffold_092998_01G000100"/>
</dbReference>
<dbReference type="Gramene" id="TraesCLE_scaffold_037095_01G000500.1">
    <property type="protein sequence ID" value="TraesCLE_scaffold_037095_01G000500.1"/>
    <property type="gene ID" value="TraesCLE_scaffold_037095_01G000500"/>
</dbReference>
<dbReference type="GeneID" id="123125142"/>
<dbReference type="EnsemblPlants" id="TraesCS5D02G301500.1">
    <property type="protein sequence ID" value="TraesCS5D02G301500.1.cds1"/>
    <property type="gene ID" value="TraesCS5D02G301500"/>
</dbReference>
<reference evidence="1" key="1">
    <citation type="submission" date="2018-08" db="EMBL/GenBank/DDBJ databases">
        <authorList>
            <person name="Rossello M."/>
        </authorList>
    </citation>
    <scope>NUCLEOTIDE SEQUENCE [LARGE SCALE GENOMIC DNA]</scope>
    <source>
        <strain evidence="1">cv. Chinese Spring</strain>
    </source>
</reference>
<dbReference type="Pfam" id="PF05553">
    <property type="entry name" value="DUF761"/>
    <property type="match status" value="1"/>
</dbReference>
<dbReference type="Gramene" id="TraesCS5D02G301500.1">
    <property type="protein sequence ID" value="TraesCS5D02G301500.1.cds1"/>
    <property type="gene ID" value="TraesCS5D02G301500"/>
</dbReference>
<dbReference type="Gramene" id="TraesROB_scaffold_121445_01G000100.1">
    <property type="protein sequence ID" value="TraesROB_scaffold_121445_01G000100.1"/>
    <property type="gene ID" value="TraesROB_scaffold_121445_01G000100"/>
</dbReference>
<dbReference type="RefSeq" id="XP_044401607.1">
    <property type="nucleotide sequence ID" value="XM_044545672.1"/>
</dbReference>
<dbReference type="AlphaFoldDB" id="A0A3B6MW36"/>
<keyword evidence="2" id="KW-1185">Reference proteome</keyword>
<dbReference type="OrthoDB" id="662547at2759"/>
<evidence type="ECO:0000313" key="2">
    <source>
        <dbReference type="Proteomes" id="UP000019116"/>
    </source>
</evidence>
<organism evidence="1">
    <name type="scientific">Triticum aestivum</name>
    <name type="common">Wheat</name>
    <dbReference type="NCBI Taxonomy" id="4565"/>
    <lineage>
        <taxon>Eukaryota</taxon>
        <taxon>Viridiplantae</taxon>
        <taxon>Streptophyta</taxon>
        <taxon>Embryophyta</taxon>
        <taxon>Tracheophyta</taxon>
        <taxon>Spermatophyta</taxon>
        <taxon>Magnoliopsida</taxon>
        <taxon>Liliopsida</taxon>
        <taxon>Poales</taxon>
        <taxon>Poaceae</taxon>
        <taxon>BOP clade</taxon>
        <taxon>Pooideae</taxon>
        <taxon>Triticodae</taxon>
        <taxon>Triticeae</taxon>
        <taxon>Triticinae</taxon>
        <taxon>Triticum</taxon>
    </lineage>
</organism>
<dbReference type="Gramene" id="TraesSTA5D03G03141880.1">
    <property type="protein sequence ID" value="TraesSTA5D03G03141880.1.CDS1"/>
    <property type="gene ID" value="TraesSTA5D03G03141880"/>
</dbReference>
<dbReference type="Gramene" id="TraesWEE_scaffold_130968_01G000100.1">
    <property type="protein sequence ID" value="TraesWEE_scaffold_130968_01G000100.1"/>
    <property type="gene ID" value="TraesWEE_scaffold_130968_01G000100"/>
</dbReference>
<name>A0A3B6MW36_WHEAT</name>
<dbReference type="Gramene" id="TraesLAC5D03G03106690.1">
    <property type="protein sequence ID" value="TraesLAC5D03G03106690.1.CDS1"/>
    <property type="gene ID" value="TraesLAC5D03G03106690"/>
</dbReference>
<dbReference type="Gramene" id="TraesJUL5D03G03175970.1">
    <property type="protein sequence ID" value="TraesJUL5D03G03175970.1.CDS1"/>
    <property type="gene ID" value="TraesJUL5D03G03175970"/>
</dbReference>
<protein>
    <submittedName>
        <fullName evidence="1">Uncharacterized protein</fullName>
    </submittedName>
</protein>
<dbReference type="PANTHER" id="PTHR33450">
    <property type="entry name" value="EMB|CAB67623.1-RELATED"/>
    <property type="match status" value="1"/>
</dbReference>
<gene>
    <name evidence="1" type="primary">LOC123125142</name>
</gene>
<dbReference type="PANTHER" id="PTHR33450:SF6">
    <property type="entry name" value="OS09G0511200 PROTEIN"/>
    <property type="match status" value="1"/>
</dbReference>
<dbReference type="KEGG" id="taes:123125142"/>
<dbReference type="Proteomes" id="UP000019116">
    <property type="component" value="Chromosome 5D"/>
</dbReference>